<dbReference type="Gene3D" id="3.90.1150.10">
    <property type="entry name" value="Aspartate Aminotransferase, domain 1"/>
    <property type="match status" value="1"/>
</dbReference>
<evidence type="ECO:0000256" key="2">
    <source>
        <dbReference type="ARBA" id="ARBA00006312"/>
    </source>
</evidence>
<dbReference type="InterPro" id="IPR015421">
    <property type="entry name" value="PyrdxlP-dep_Trfase_major"/>
</dbReference>
<dbReference type="GO" id="GO:0016846">
    <property type="term" value="F:carbon-sulfur lyase activity"/>
    <property type="evidence" value="ECO:0007669"/>
    <property type="project" value="InterPro"/>
</dbReference>
<comment type="caution">
    <text evidence="6">The sequence shown here is derived from an EMBL/GenBank/DDBJ whole genome shotgun (WGS) entry which is preliminary data.</text>
</comment>
<dbReference type="InterPro" id="IPR050478">
    <property type="entry name" value="Ethylene_sulfur-biosynth"/>
</dbReference>
<gene>
    <name evidence="6" type="ORF">MKW94_011514</name>
</gene>
<dbReference type="Gene3D" id="2.10.25.30">
    <property type="entry name" value="EGF-like, alliinase"/>
    <property type="match status" value="1"/>
</dbReference>
<dbReference type="InterPro" id="IPR006948">
    <property type="entry name" value="Alliinase_C"/>
</dbReference>
<dbReference type="InterPro" id="IPR006947">
    <property type="entry name" value="EGF_alliinase"/>
</dbReference>
<keyword evidence="3" id="KW-0663">Pyridoxal phosphate</keyword>
<dbReference type="InterPro" id="IPR037029">
    <property type="entry name" value="Alliinase_N_sf"/>
</dbReference>
<dbReference type="AlphaFoldDB" id="A0AA41S6N3"/>
<evidence type="ECO:0000256" key="3">
    <source>
        <dbReference type="ARBA" id="ARBA00022898"/>
    </source>
</evidence>
<comment type="similarity">
    <text evidence="2">Belongs to the alliinase family.</text>
</comment>
<comment type="cofactor">
    <cofactor evidence="1">
        <name>pyridoxal 5'-phosphate</name>
        <dbReference type="ChEBI" id="CHEBI:597326"/>
    </cofactor>
</comment>
<sequence>MKKYSCYWVLLLCLSVILNLLLASYVLIISEGNITISKSSDEQNELSWTRRAAKEAEDVASISCSGHGRAFLDGILSTTTNHLKGANEGIANPLLPSCECNSCYYGSDCSKFSPDCPADADSGDPIFLEPFWMKHAESSAILVSGWHRMAYKFGYEHGTFISKELERHLQELHAMVGNANSTGKFLVFGAGSTQLLNAAIYALSPEDPPSPTRIVGSIPFYPLYKSQTDFFNSKNFEWEGDTSMWKNTSLPSGYNSSMNFIEFVTSPNNPDGKLKDPVLLEGPSVRTIFDHAYYWPHYTAIPAPANEDLMIFTLSKLTGHASSRFGWALIKDQGVYERFINYMTLNSFGVSRDTQLRTLKLLKVVLGSGKELFDFGHRTTRTRWESLNKVISASRRFSLQKLIPQYSTYFQNFTAPSPAYAWVKCEREEDEDCYEALLRDGGIIGRSGSIFHAENRYVRLSLIKSRDDFDWLLQRMDALVSQEQVHEVNGAEIL</sequence>
<accession>A0AA41S6N3</accession>
<dbReference type="CDD" id="cd00609">
    <property type="entry name" value="AAT_like"/>
    <property type="match status" value="1"/>
</dbReference>
<dbReference type="Gene3D" id="3.40.640.10">
    <property type="entry name" value="Type I PLP-dependent aspartate aminotransferase-like (Major domain)"/>
    <property type="match status" value="1"/>
</dbReference>
<dbReference type="Pfam" id="PF04864">
    <property type="entry name" value="Alliinase_C"/>
    <property type="match status" value="1"/>
</dbReference>
<evidence type="ECO:0000259" key="5">
    <source>
        <dbReference type="Pfam" id="PF04864"/>
    </source>
</evidence>
<dbReference type="PANTHER" id="PTHR43795">
    <property type="entry name" value="BIFUNCTIONAL ASPARTATE AMINOTRANSFERASE AND GLUTAMATE/ASPARTATE-PREPHENATE AMINOTRANSFERASE-RELATED"/>
    <property type="match status" value="1"/>
</dbReference>
<proteinExistence type="inferred from homology"/>
<dbReference type="InterPro" id="IPR015422">
    <property type="entry name" value="PyrdxlP-dep_Trfase_small"/>
</dbReference>
<evidence type="ECO:0000313" key="6">
    <source>
        <dbReference type="EMBL" id="MCL7028163.1"/>
    </source>
</evidence>
<dbReference type="Pfam" id="PF04863">
    <property type="entry name" value="EGF_alliinase"/>
    <property type="match status" value="1"/>
</dbReference>
<evidence type="ECO:0000256" key="1">
    <source>
        <dbReference type="ARBA" id="ARBA00001933"/>
    </source>
</evidence>
<dbReference type="Proteomes" id="UP001177140">
    <property type="component" value="Unassembled WGS sequence"/>
</dbReference>
<dbReference type="InterPro" id="IPR015424">
    <property type="entry name" value="PyrdxlP-dep_Trfase"/>
</dbReference>
<name>A0AA41S6N3_PAPNU</name>
<dbReference type="GO" id="GO:0006520">
    <property type="term" value="P:amino acid metabolic process"/>
    <property type="evidence" value="ECO:0007669"/>
    <property type="project" value="TreeGrafter"/>
</dbReference>
<protein>
    <submittedName>
        <fullName evidence="6">Uncharacterized protein</fullName>
    </submittedName>
</protein>
<dbReference type="GO" id="GO:0008483">
    <property type="term" value="F:transaminase activity"/>
    <property type="evidence" value="ECO:0007669"/>
    <property type="project" value="TreeGrafter"/>
</dbReference>
<dbReference type="PANTHER" id="PTHR43795:SF20">
    <property type="entry name" value="TRYPTOPHAN AMINOTRANSFERASE-RELATED PROTEIN 3"/>
    <property type="match status" value="1"/>
</dbReference>
<dbReference type="EMBL" id="JAJJMA010076404">
    <property type="protein sequence ID" value="MCL7028163.1"/>
    <property type="molecule type" value="Genomic_DNA"/>
</dbReference>
<feature type="domain" description="Alliinase EGF-like" evidence="4">
    <location>
        <begin position="47"/>
        <end position="116"/>
    </location>
</feature>
<reference evidence="6" key="1">
    <citation type="submission" date="2022-03" db="EMBL/GenBank/DDBJ databases">
        <title>A functionally conserved STORR gene fusion in Papaver species that diverged 16.8 million years ago.</title>
        <authorList>
            <person name="Catania T."/>
        </authorList>
    </citation>
    <scope>NUCLEOTIDE SEQUENCE</scope>
    <source>
        <strain evidence="6">S-191538</strain>
    </source>
</reference>
<organism evidence="6 7">
    <name type="scientific">Papaver nudicaule</name>
    <name type="common">Iceland poppy</name>
    <dbReference type="NCBI Taxonomy" id="74823"/>
    <lineage>
        <taxon>Eukaryota</taxon>
        <taxon>Viridiplantae</taxon>
        <taxon>Streptophyta</taxon>
        <taxon>Embryophyta</taxon>
        <taxon>Tracheophyta</taxon>
        <taxon>Spermatophyta</taxon>
        <taxon>Magnoliopsida</taxon>
        <taxon>Ranunculales</taxon>
        <taxon>Papaveraceae</taxon>
        <taxon>Papaveroideae</taxon>
        <taxon>Papaver</taxon>
    </lineage>
</organism>
<feature type="domain" description="Alliinase C-terminal" evidence="5">
    <location>
        <begin position="118"/>
        <end position="479"/>
    </location>
</feature>
<evidence type="ECO:0000313" key="7">
    <source>
        <dbReference type="Proteomes" id="UP001177140"/>
    </source>
</evidence>
<keyword evidence="7" id="KW-1185">Reference proteome</keyword>
<dbReference type="SUPFAM" id="SSF53383">
    <property type="entry name" value="PLP-dependent transferases"/>
    <property type="match status" value="1"/>
</dbReference>
<evidence type="ECO:0000259" key="4">
    <source>
        <dbReference type="Pfam" id="PF04863"/>
    </source>
</evidence>